<keyword evidence="1" id="KW-0175">Coiled coil</keyword>
<feature type="transmembrane region" description="Helical" evidence="2">
    <location>
        <begin position="24"/>
        <end position="47"/>
    </location>
</feature>
<evidence type="ECO:0000256" key="1">
    <source>
        <dbReference type="SAM" id="Coils"/>
    </source>
</evidence>
<name>A0ABV7L945_9PROT</name>
<dbReference type="SUPFAM" id="SSF161270">
    <property type="entry name" value="PspA lactotransferrin-binding region"/>
    <property type="match status" value="1"/>
</dbReference>
<dbReference type="EMBL" id="JBHRTR010000054">
    <property type="protein sequence ID" value="MFC3230931.1"/>
    <property type="molecule type" value="Genomic_DNA"/>
</dbReference>
<keyword evidence="2" id="KW-1133">Transmembrane helix</keyword>
<evidence type="ECO:0000256" key="2">
    <source>
        <dbReference type="SAM" id="Phobius"/>
    </source>
</evidence>
<proteinExistence type="predicted"/>
<protein>
    <submittedName>
        <fullName evidence="3">Uncharacterized protein</fullName>
    </submittedName>
</protein>
<feature type="coiled-coil region" evidence="1">
    <location>
        <begin position="102"/>
        <end position="129"/>
    </location>
</feature>
<keyword evidence="2" id="KW-0472">Membrane</keyword>
<dbReference type="Gene3D" id="1.20.5.1700">
    <property type="match status" value="1"/>
</dbReference>
<organism evidence="3 4">
    <name type="scientific">Marinibaculum pumilum</name>
    <dbReference type="NCBI Taxonomy" id="1766165"/>
    <lineage>
        <taxon>Bacteria</taxon>
        <taxon>Pseudomonadati</taxon>
        <taxon>Pseudomonadota</taxon>
        <taxon>Alphaproteobacteria</taxon>
        <taxon>Rhodospirillales</taxon>
        <taxon>Rhodospirillaceae</taxon>
        <taxon>Marinibaculum</taxon>
    </lineage>
</organism>
<dbReference type="RefSeq" id="WP_379906400.1">
    <property type="nucleotide sequence ID" value="NZ_JBHRTR010000054.1"/>
</dbReference>
<keyword evidence="4" id="KW-1185">Reference proteome</keyword>
<reference evidence="4" key="1">
    <citation type="journal article" date="2019" name="Int. J. Syst. Evol. Microbiol.">
        <title>The Global Catalogue of Microorganisms (GCM) 10K type strain sequencing project: providing services to taxonomists for standard genome sequencing and annotation.</title>
        <authorList>
            <consortium name="The Broad Institute Genomics Platform"/>
            <consortium name="The Broad Institute Genome Sequencing Center for Infectious Disease"/>
            <person name="Wu L."/>
            <person name="Ma J."/>
        </authorList>
    </citation>
    <scope>NUCLEOTIDE SEQUENCE [LARGE SCALE GENOMIC DNA]</scope>
    <source>
        <strain evidence="4">KCTC 42964</strain>
    </source>
</reference>
<evidence type="ECO:0000313" key="4">
    <source>
        <dbReference type="Proteomes" id="UP001595528"/>
    </source>
</evidence>
<gene>
    <name evidence="3" type="ORF">ACFOGJ_27040</name>
</gene>
<dbReference type="Proteomes" id="UP001595528">
    <property type="component" value="Unassembled WGS sequence"/>
</dbReference>
<evidence type="ECO:0000313" key="3">
    <source>
        <dbReference type="EMBL" id="MFC3230931.1"/>
    </source>
</evidence>
<accession>A0ABV7L945</accession>
<keyword evidence="2" id="KW-0812">Transmembrane</keyword>
<comment type="caution">
    <text evidence="3">The sequence shown here is derived from an EMBL/GenBank/DDBJ whole genome shotgun (WGS) entry which is preliminary data.</text>
</comment>
<sequence>MSEHSSRSQQSELSQRLKRLPGQLLLALVNATAVLVILAAILVLVAIGRAEDVAGRVSATVTEALAAHLPGKPGALREEIAGLRSDLAAFRSNAGTSADAAAARLDARIAGLEAQLGELQGNLQQLSAAGADITRKTAEEAGAAIGQSLGAVLACRQPALADASAQPPAAAD</sequence>